<dbReference type="AlphaFoldDB" id="A0A915I7D5"/>
<proteinExistence type="predicted"/>
<keyword evidence="1" id="KW-1185">Reference proteome</keyword>
<evidence type="ECO:0000313" key="2">
    <source>
        <dbReference type="WBParaSite" id="nRc.2.0.1.t10064-RA"/>
    </source>
</evidence>
<evidence type="ECO:0000313" key="1">
    <source>
        <dbReference type="Proteomes" id="UP000887565"/>
    </source>
</evidence>
<accession>A0A915I7D5</accession>
<protein>
    <submittedName>
        <fullName evidence="2">Uncharacterized protein</fullName>
    </submittedName>
</protein>
<organism evidence="1 2">
    <name type="scientific">Romanomermis culicivorax</name>
    <name type="common">Nematode worm</name>
    <dbReference type="NCBI Taxonomy" id="13658"/>
    <lineage>
        <taxon>Eukaryota</taxon>
        <taxon>Metazoa</taxon>
        <taxon>Ecdysozoa</taxon>
        <taxon>Nematoda</taxon>
        <taxon>Enoplea</taxon>
        <taxon>Dorylaimia</taxon>
        <taxon>Mermithida</taxon>
        <taxon>Mermithoidea</taxon>
        <taxon>Mermithidae</taxon>
        <taxon>Romanomermis</taxon>
    </lineage>
</organism>
<sequence length="109" mass="12981">MQIFCSIEITIGQQSETTLKLYSQTKKKKYNYLILVKKRKTVQFGNGGGIDTFRRFHRTVFEKWSTQNEKWGVYLRVLVVKARQDFSDETILLRNDNDIEGTWKRKVKD</sequence>
<reference evidence="2" key="1">
    <citation type="submission" date="2022-11" db="UniProtKB">
        <authorList>
            <consortium name="WormBaseParasite"/>
        </authorList>
    </citation>
    <scope>IDENTIFICATION</scope>
</reference>
<name>A0A915I7D5_ROMCU</name>
<dbReference type="Proteomes" id="UP000887565">
    <property type="component" value="Unplaced"/>
</dbReference>
<dbReference type="WBParaSite" id="nRc.2.0.1.t10064-RA">
    <property type="protein sequence ID" value="nRc.2.0.1.t10064-RA"/>
    <property type="gene ID" value="nRc.2.0.1.g10064"/>
</dbReference>